<sequence>MKEAEKKGLNLKTENALPYAYTYDHLKNGGVKEEVKKLGDVEFHASNDILYKLLPNGADKAKLFLEIEKTEKILEILNEYEGKYGYKFVDDESKNNCVSRIKRRLNLIVMENILTEEYCKQAQKYFWVEQRLDEEMSAKVDKLKTEEEKKKMCHNAAEIKKLLGSIEKGRSVKLSEKMVDGVVSSVENFLLDVLRTSKIVVPSKVLPVAPEDPSHKKSEKPSHFEPLDPIYFNPEDPSHKKSEKPSHFEPLDPIYFNPEDPSHKKSEKPSHFEPLDPIYFNPEDPSHKKSEKPSHFEPLDPIYFNPEDSSHKKPEVKEKENSTTEDKN</sequence>
<feature type="compositionally biased region" description="Basic and acidic residues" evidence="1">
    <location>
        <begin position="212"/>
        <end position="226"/>
    </location>
</feature>
<proteinExistence type="predicted"/>
<dbReference type="Gene3D" id="1.10.3030.10">
    <property type="entry name" value="Gametocyte protein Pfg27"/>
    <property type="match status" value="1"/>
</dbReference>
<feature type="compositionally biased region" description="Basic and acidic residues" evidence="1">
    <location>
        <begin position="260"/>
        <end position="274"/>
    </location>
</feature>
<keyword evidence="3" id="KW-1185">Reference proteome</keyword>
<protein>
    <submittedName>
        <fullName evidence="2">Gamete antigen 27/25, putative</fullName>
    </submittedName>
</protein>
<dbReference type="InterPro" id="IPR015299">
    <property type="entry name" value="Gamete_antigen_PLAspp"/>
</dbReference>
<feature type="compositionally biased region" description="Basic and acidic residues" evidence="1">
    <location>
        <begin position="308"/>
        <end position="328"/>
    </location>
</feature>
<dbReference type="VEuPathDB" id="PlasmoDB:PmUG01_14016600"/>
<dbReference type="EMBL" id="LT594635">
    <property type="protein sequence ID" value="SCP03113.1"/>
    <property type="molecule type" value="Genomic_DNA"/>
</dbReference>
<reference evidence="2 3" key="1">
    <citation type="submission" date="2016-06" db="EMBL/GenBank/DDBJ databases">
        <authorList>
            <consortium name="Pathogen Informatics"/>
        </authorList>
    </citation>
    <scope>NUCLEOTIDE SEQUENCE [LARGE SCALE GENOMIC DNA]</scope>
</reference>
<dbReference type="OrthoDB" id="373821at2759"/>
<feature type="compositionally biased region" description="Basic and acidic residues" evidence="1">
    <location>
        <begin position="236"/>
        <end position="250"/>
    </location>
</feature>
<evidence type="ECO:0000256" key="1">
    <source>
        <dbReference type="SAM" id="MobiDB-lite"/>
    </source>
</evidence>
<feature type="compositionally biased region" description="Basic and acidic residues" evidence="1">
    <location>
        <begin position="284"/>
        <end position="298"/>
    </location>
</feature>
<evidence type="ECO:0000313" key="3">
    <source>
        <dbReference type="Proteomes" id="UP000219813"/>
    </source>
</evidence>
<dbReference type="AlphaFoldDB" id="A0A1D3TDZ0"/>
<dbReference type="Pfam" id="PF09216">
    <property type="entry name" value="Pfg27"/>
    <property type="match status" value="1"/>
</dbReference>
<dbReference type="GeneID" id="39871478"/>
<dbReference type="Proteomes" id="UP000219813">
    <property type="component" value="Chromosome 14"/>
</dbReference>
<dbReference type="KEGG" id="pmal:PMUG01_14016600"/>
<evidence type="ECO:0000313" key="2">
    <source>
        <dbReference type="EMBL" id="SCP03113.1"/>
    </source>
</evidence>
<name>A0A1D3TDZ0_PLAMA</name>
<feature type="region of interest" description="Disordered" evidence="1">
    <location>
        <begin position="207"/>
        <end position="328"/>
    </location>
</feature>
<dbReference type="RefSeq" id="XP_028864072.1">
    <property type="nucleotide sequence ID" value="XM_029007710.1"/>
</dbReference>
<organism evidence="2 3">
    <name type="scientific">Plasmodium malariae</name>
    <dbReference type="NCBI Taxonomy" id="5858"/>
    <lineage>
        <taxon>Eukaryota</taxon>
        <taxon>Sar</taxon>
        <taxon>Alveolata</taxon>
        <taxon>Apicomplexa</taxon>
        <taxon>Aconoidasida</taxon>
        <taxon>Haemosporida</taxon>
        <taxon>Plasmodiidae</taxon>
        <taxon>Plasmodium</taxon>
        <taxon>Plasmodium (Plasmodium)</taxon>
    </lineage>
</organism>
<gene>
    <name evidence="2" type="primary">PmUG01_14016600</name>
    <name evidence="2" type="ORF">PMUG01_14016600</name>
</gene>
<accession>A0A1D3TDZ0</accession>
<dbReference type="InterPro" id="IPR036469">
    <property type="entry name" value="Pfg27_sf"/>
</dbReference>
<dbReference type="OMA" id="FYCATER"/>
<dbReference type="SUPFAM" id="SSF89162">
    <property type="entry name" value="Gametocyte protein Pfg27"/>
    <property type="match status" value="1"/>
</dbReference>